<reference evidence="9 10" key="1">
    <citation type="submission" date="2016-06" db="EMBL/GenBank/DDBJ databases">
        <title>Genome sequence of endosymbiont of Candidatus Endolucinida thiodiazotropha.</title>
        <authorList>
            <person name="Poehlein A."/>
            <person name="Koenig S."/>
            <person name="Heiden S.E."/>
            <person name="Thuermer A."/>
            <person name="Voget S."/>
            <person name="Daniel R."/>
            <person name="Markert S."/>
            <person name="Gros O."/>
            <person name="Schweder T."/>
        </authorList>
    </citation>
    <scope>NUCLEOTIDE SEQUENCE [LARGE SCALE GENOMIC DNA]</scope>
    <source>
        <strain evidence="9 10">COS</strain>
    </source>
</reference>
<dbReference type="Proteomes" id="UP000094769">
    <property type="component" value="Unassembled WGS sequence"/>
</dbReference>
<comment type="catalytic activity">
    <reaction evidence="7">
        <text>DNA(n) + a 2'-deoxyribonucleoside 5'-triphosphate = DNA(n+1) + diphosphate</text>
        <dbReference type="Rhea" id="RHEA:22508"/>
        <dbReference type="Rhea" id="RHEA-COMP:17339"/>
        <dbReference type="Rhea" id="RHEA-COMP:17340"/>
        <dbReference type="ChEBI" id="CHEBI:33019"/>
        <dbReference type="ChEBI" id="CHEBI:61560"/>
        <dbReference type="ChEBI" id="CHEBI:173112"/>
        <dbReference type="EC" id="2.7.7.7"/>
    </reaction>
</comment>
<dbReference type="InterPro" id="IPR015199">
    <property type="entry name" value="DNA_pol_III_delta_C"/>
</dbReference>
<evidence type="ECO:0000313" key="10">
    <source>
        <dbReference type="Proteomes" id="UP000094769"/>
    </source>
</evidence>
<sequence length="334" mass="37364">MSELRYHRLPWHDEQWHFLQQAVEQHRLPHALLLSGPPGLGKEQFVLSFAQSVLCVDRDRDGVACGACRQCQLLYSGNHPDFQWLKPDEESKSGEITIEAIRSLTANASLTSHAGGNKIIAIQPAHRMNKAAANSLLKTLEEPTPGSVILLLTDQPGRLLATIRSRCQTIYFKPPHRTQAIEWLSDKVTQEDPRLLLTLANGAPLKALQLDNSELLNARKEMAKGFLQLLAGKRDPVSLARGWGAFDRVLLLEWLTGWVIDLIRLKEGGDEGGLFNRDLTQALQKTADKINSRTLHGYLLQVYAARSTVESNLNPQLTLEKLLISWCDCRTQAC</sequence>
<feature type="domain" description="DNA polymerase III delta subunit C-terminal" evidence="8">
    <location>
        <begin position="214"/>
        <end position="326"/>
    </location>
</feature>
<dbReference type="AlphaFoldDB" id="A0A7Z0VJF2"/>
<dbReference type="Pfam" id="PF13177">
    <property type="entry name" value="DNA_pol3_delta2"/>
    <property type="match status" value="1"/>
</dbReference>
<evidence type="ECO:0000256" key="3">
    <source>
        <dbReference type="ARBA" id="ARBA00022679"/>
    </source>
</evidence>
<dbReference type="GO" id="GO:0006261">
    <property type="term" value="P:DNA-templated DNA replication"/>
    <property type="evidence" value="ECO:0007669"/>
    <property type="project" value="TreeGrafter"/>
</dbReference>
<comment type="caution">
    <text evidence="9">The sequence shown here is derived from an EMBL/GenBank/DDBJ whole genome shotgun (WGS) entry which is preliminary data.</text>
</comment>
<dbReference type="InterPro" id="IPR027417">
    <property type="entry name" value="P-loop_NTPase"/>
</dbReference>
<dbReference type="NCBIfam" id="TIGR00678">
    <property type="entry name" value="holB"/>
    <property type="match status" value="1"/>
</dbReference>
<dbReference type="RefSeq" id="WP_162420251.1">
    <property type="nucleotide sequence ID" value="NZ_MARB01000020.1"/>
</dbReference>
<accession>A0A7Z0VJF2</accession>
<dbReference type="PANTHER" id="PTHR11669">
    <property type="entry name" value="REPLICATION FACTOR C / DNA POLYMERASE III GAMMA-TAU SUBUNIT"/>
    <property type="match status" value="1"/>
</dbReference>
<protein>
    <recommendedName>
        <fullName evidence="2">DNA polymerase III subunit delta'</fullName>
        <ecNumber evidence="1">2.7.7.7</ecNumber>
    </recommendedName>
</protein>
<keyword evidence="4 9" id="KW-0548">Nucleotidyltransferase</keyword>
<keyword evidence="3 9" id="KW-0808">Transferase</keyword>
<dbReference type="PANTHER" id="PTHR11669:SF8">
    <property type="entry name" value="DNA POLYMERASE III SUBUNIT DELTA"/>
    <property type="match status" value="1"/>
</dbReference>
<organism evidence="9 10">
    <name type="scientific">Candidatus Thiodiazotropha endolucinida</name>
    <dbReference type="NCBI Taxonomy" id="1655433"/>
    <lineage>
        <taxon>Bacteria</taxon>
        <taxon>Pseudomonadati</taxon>
        <taxon>Pseudomonadota</taxon>
        <taxon>Gammaproteobacteria</taxon>
        <taxon>Chromatiales</taxon>
        <taxon>Sedimenticolaceae</taxon>
        <taxon>Candidatus Thiodiazotropha</taxon>
    </lineage>
</organism>
<dbReference type="EMBL" id="MARB01000020">
    <property type="protein sequence ID" value="ODJ86555.1"/>
    <property type="molecule type" value="Genomic_DNA"/>
</dbReference>
<dbReference type="GO" id="GO:0009360">
    <property type="term" value="C:DNA polymerase III complex"/>
    <property type="evidence" value="ECO:0007669"/>
    <property type="project" value="InterPro"/>
</dbReference>
<dbReference type="InterPro" id="IPR050238">
    <property type="entry name" value="DNA_Rep/Repair_Clamp_Loader"/>
</dbReference>
<evidence type="ECO:0000256" key="5">
    <source>
        <dbReference type="ARBA" id="ARBA00022705"/>
    </source>
</evidence>
<evidence type="ECO:0000256" key="4">
    <source>
        <dbReference type="ARBA" id="ARBA00022695"/>
    </source>
</evidence>
<dbReference type="SUPFAM" id="SSF52540">
    <property type="entry name" value="P-loop containing nucleoside triphosphate hydrolases"/>
    <property type="match status" value="1"/>
</dbReference>
<dbReference type="NCBIfam" id="NF004310">
    <property type="entry name" value="PRK05707.1"/>
    <property type="match status" value="1"/>
</dbReference>
<dbReference type="InterPro" id="IPR004622">
    <property type="entry name" value="DNA_pol_HolB"/>
</dbReference>
<proteinExistence type="predicted"/>
<dbReference type="Pfam" id="PF09115">
    <property type="entry name" value="DNApol3-delta_C"/>
    <property type="match status" value="1"/>
</dbReference>
<evidence type="ECO:0000256" key="7">
    <source>
        <dbReference type="ARBA" id="ARBA00049244"/>
    </source>
</evidence>
<dbReference type="Gene3D" id="1.20.272.10">
    <property type="match status" value="1"/>
</dbReference>
<name>A0A7Z0VJF2_9GAMM</name>
<keyword evidence="6" id="KW-0239">DNA-directed DNA polymerase</keyword>
<keyword evidence="5" id="KW-0235">DNA replication</keyword>
<dbReference type="GO" id="GO:0003677">
    <property type="term" value="F:DNA binding"/>
    <property type="evidence" value="ECO:0007669"/>
    <property type="project" value="InterPro"/>
</dbReference>
<dbReference type="Gene3D" id="3.40.50.300">
    <property type="entry name" value="P-loop containing nucleotide triphosphate hydrolases"/>
    <property type="match status" value="1"/>
</dbReference>
<evidence type="ECO:0000256" key="6">
    <source>
        <dbReference type="ARBA" id="ARBA00022932"/>
    </source>
</evidence>
<evidence type="ECO:0000313" key="9">
    <source>
        <dbReference type="EMBL" id="ODJ86555.1"/>
    </source>
</evidence>
<evidence type="ECO:0000256" key="1">
    <source>
        <dbReference type="ARBA" id="ARBA00012417"/>
    </source>
</evidence>
<evidence type="ECO:0000259" key="8">
    <source>
        <dbReference type="Pfam" id="PF09115"/>
    </source>
</evidence>
<evidence type="ECO:0000256" key="2">
    <source>
        <dbReference type="ARBA" id="ARBA00014363"/>
    </source>
</evidence>
<gene>
    <name evidence="9" type="primary">holB</name>
    <name evidence="9" type="ORF">CODIS_31950</name>
</gene>
<dbReference type="GO" id="GO:0008408">
    <property type="term" value="F:3'-5' exonuclease activity"/>
    <property type="evidence" value="ECO:0007669"/>
    <property type="project" value="InterPro"/>
</dbReference>
<dbReference type="GO" id="GO:0003887">
    <property type="term" value="F:DNA-directed DNA polymerase activity"/>
    <property type="evidence" value="ECO:0007669"/>
    <property type="project" value="UniProtKB-KW"/>
</dbReference>
<keyword evidence="10" id="KW-1185">Reference proteome</keyword>
<dbReference type="EC" id="2.7.7.7" evidence="1"/>